<dbReference type="AlphaFoldDB" id="A0A2T2P124"/>
<proteinExistence type="predicted"/>
<accession>A0A2T2P124</accession>
<feature type="region of interest" description="Disordered" evidence="1">
    <location>
        <begin position="90"/>
        <end position="114"/>
    </location>
</feature>
<evidence type="ECO:0000313" key="2">
    <source>
        <dbReference type="EMBL" id="PSN71362.1"/>
    </source>
</evidence>
<evidence type="ECO:0000313" key="3">
    <source>
        <dbReference type="Proteomes" id="UP000240883"/>
    </source>
</evidence>
<name>A0A2T2P124_CORCC</name>
<dbReference type="Proteomes" id="UP000240883">
    <property type="component" value="Unassembled WGS sequence"/>
</dbReference>
<organism evidence="2 3">
    <name type="scientific">Corynespora cassiicola Philippines</name>
    <dbReference type="NCBI Taxonomy" id="1448308"/>
    <lineage>
        <taxon>Eukaryota</taxon>
        <taxon>Fungi</taxon>
        <taxon>Dikarya</taxon>
        <taxon>Ascomycota</taxon>
        <taxon>Pezizomycotina</taxon>
        <taxon>Dothideomycetes</taxon>
        <taxon>Pleosporomycetidae</taxon>
        <taxon>Pleosporales</taxon>
        <taxon>Corynesporascaceae</taxon>
        <taxon>Corynespora</taxon>
    </lineage>
</organism>
<gene>
    <name evidence="2" type="ORF">BS50DRAFT_280812</name>
</gene>
<keyword evidence="3" id="KW-1185">Reference proteome</keyword>
<evidence type="ECO:0000256" key="1">
    <source>
        <dbReference type="SAM" id="MobiDB-lite"/>
    </source>
</evidence>
<sequence length="167" mass="18307">MNRALRFGSALLSPSAIHGQGDRSVSRWWSILRVRVRITQHTPGLSRTRRHFLTLSLSGPQSPFHPNQGSHLSASRGPWTADHLKGWRTGGFSRNRKRTQRKSLSACGPASAPTSTTCLPASLPSTNLPTLSIYLPSLCLETPFFFPPFPFPGQTKSFVSPPCGNIT</sequence>
<reference evidence="2 3" key="1">
    <citation type="journal article" date="2018" name="Front. Microbiol.">
        <title>Genome-Wide Analysis of Corynespora cassiicola Leaf Fall Disease Putative Effectors.</title>
        <authorList>
            <person name="Lopez D."/>
            <person name="Ribeiro S."/>
            <person name="Label P."/>
            <person name="Fumanal B."/>
            <person name="Venisse J.S."/>
            <person name="Kohler A."/>
            <person name="de Oliveira R.R."/>
            <person name="Labutti K."/>
            <person name="Lipzen A."/>
            <person name="Lail K."/>
            <person name="Bauer D."/>
            <person name="Ohm R.A."/>
            <person name="Barry K.W."/>
            <person name="Spatafora J."/>
            <person name="Grigoriev I.V."/>
            <person name="Martin F.M."/>
            <person name="Pujade-Renaud V."/>
        </authorList>
    </citation>
    <scope>NUCLEOTIDE SEQUENCE [LARGE SCALE GENOMIC DNA]</scope>
    <source>
        <strain evidence="2 3">Philippines</strain>
    </source>
</reference>
<protein>
    <submittedName>
        <fullName evidence="2">Uncharacterized protein</fullName>
    </submittedName>
</protein>
<dbReference type="EMBL" id="KZ678131">
    <property type="protein sequence ID" value="PSN71362.1"/>
    <property type="molecule type" value="Genomic_DNA"/>
</dbReference>